<evidence type="ECO:0008006" key="4">
    <source>
        <dbReference type="Google" id="ProtNLM"/>
    </source>
</evidence>
<dbReference type="eggNOG" id="ENOG502TG5U">
    <property type="taxonomic scope" value="Eukaryota"/>
</dbReference>
<dbReference type="PANTHER" id="PTHR31464:SF7">
    <property type="entry name" value="DUF4781 DOMAIN-CONTAINING PROTEIN"/>
    <property type="match status" value="1"/>
</dbReference>
<feature type="chain" id="PRO_5003177785" description="Phospholipase B-like" evidence="1">
    <location>
        <begin position="25"/>
        <end position="442"/>
    </location>
</feature>
<name>E3MWQ5_CAERE</name>
<organism evidence="3">
    <name type="scientific">Caenorhabditis remanei</name>
    <name type="common">Caenorhabditis vulgaris</name>
    <dbReference type="NCBI Taxonomy" id="31234"/>
    <lineage>
        <taxon>Eukaryota</taxon>
        <taxon>Metazoa</taxon>
        <taxon>Ecdysozoa</taxon>
        <taxon>Nematoda</taxon>
        <taxon>Chromadorea</taxon>
        <taxon>Rhabditida</taxon>
        <taxon>Rhabditina</taxon>
        <taxon>Rhabditomorpha</taxon>
        <taxon>Rhabditoidea</taxon>
        <taxon>Rhabditidae</taxon>
        <taxon>Peloderinae</taxon>
        <taxon>Caenorhabditis</taxon>
    </lineage>
</organism>
<evidence type="ECO:0000256" key="1">
    <source>
        <dbReference type="SAM" id="SignalP"/>
    </source>
</evidence>
<dbReference type="STRING" id="31234.E3MWQ5"/>
<dbReference type="InterPro" id="IPR007767">
    <property type="entry name" value="DUF684"/>
</dbReference>
<dbReference type="Proteomes" id="UP000008281">
    <property type="component" value="Unassembled WGS sequence"/>
</dbReference>
<evidence type="ECO:0000313" key="2">
    <source>
        <dbReference type="EMBL" id="EFP10765.1"/>
    </source>
</evidence>
<keyword evidence="3" id="KW-1185">Reference proteome</keyword>
<keyword evidence="1" id="KW-0732">Signal</keyword>
<gene>
    <name evidence="2" type="ORF">CRE_02476</name>
</gene>
<sequence length="442" mass="51288">MGSQFYFFFAFLVLLFPCVKLLDSATVGQAVAVTNDCLGIGGLVFDKVKDKLLIFAGVGNLVTHLNDIYKEDAVMNGLKELESKISQLTNKMQWQFTDLKAFIVENNFFTVRFWFIGITELYFQEIAQTANTLMKYQNDVLKNPNEHSIGLFRQAVERTPPLHFAYKFISLFEQNETNPLIWAMNADPYKTEETFERWRKIIDGVLTQFLLLETFVNGMFWDKNMYGPNELRDKIYGIYGRIDWLRGNYKRTYWPGAVENIIHDVQDNGNIKGNDAKALEIKKHLMSILNDHIFYIIVYDPCESYENHAFQGNKDQYMVSFRRGGCNVVVYRSYHFLHCDGNAIDRIKDQVESCRHGVIKGRGSLEDIPGMIRDKHVSYTGFVGLIKKEHNVVIRSANSYKAEWGPGWWITAKGKFYRDPINPSWGLRDEWEENFILVAGFH</sequence>
<reference evidence="2" key="1">
    <citation type="submission" date="2007-07" db="EMBL/GenBank/DDBJ databases">
        <title>PCAP assembly of the Caenorhabditis remanei genome.</title>
        <authorList>
            <consortium name="The Caenorhabditis remanei Sequencing Consortium"/>
            <person name="Wilson R.K."/>
        </authorList>
    </citation>
    <scope>NUCLEOTIDE SEQUENCE [LARGE SCALE GENOMIC DNA]</scope>
    <source>
        <strain evidence="2">PB4641</strain>
    </source>
</reference>
<feature type="signal peptide" evidence="1">
    <location>
        <begin position="1"/>
        <end position="24"/>
    </location>
</feature>
<dbReference type="EMBL" id="DS268488">
    <property type="protein sequence ID" value="EFP10765.1"/>
    <property type="molecule type" value="Genomic_DNA"/>
</dbReference>
<dbReference type="Pfam" id="PF05075">
    <property type="entry name" value="DUF684"/>
    <property type="match status" value="1"/>
</dbReference>
<dbReference type="OrthoDB" id="5789346at2759"/>
<dbReference type="PANTHER" id="PTHR31464">
    <property type="entry name" value="PROTEIN CBG01266"/>
    <property type="match status" value="1"/>
</dbReference>
<dbReference type="InParanoid" id="E3MWQ5"/>
<accession>E3MWQ5</accession>
<proteinExistence type="predicted"/>
<protein>
    <recommendedName>
        <fullName evidence="4">Phospholipase B-like</fullName>
    </recommendedName>
</protein>
<dbReference type="OMA" id="PCESYEN"/>
<dbReference type="HOGENOM" id="CLU_040461_0_0_1"/>
<dbReference type="AlphaFoldDB" id="E3MWQ5"/>
<evidence type="ECO:0000313" key="3">
    <source>
        <dbReference type="Proteomes" id="UP000008281"/>
    </source>
</evidence>